<gene>
    <name evidence="2" type="ORF">A2128_02165</name>
</gene>
<evidence type="ECO:0008006" key="4">
    <source>
        <dbReference type="Google" id="ProtNLM"/>
    </source>
</evidence>
<evidence type="ECO:0000256" key="1">
    <source>
        <dbReference type="SAM" id="Phobius"/>
    </source>
</evidence>
<reference evidence="2 3" key="1">
    <citation type="journal article" date="2016" name="Nat. Commun.">
        <title>Thousands of microbial genomes shed light on interconnected biogeochemical processes in an aquifer system.</title>
        <authorList>
            <person name="Anantharaman K."/>
            <person name="Brown C.T."/>
            <person name="Hug L.A."/>
            <person name="Sharon I."/>
            <person name="Castelle C.J."/>
            <person name="Probst A.J."/>
            <person name="Thomas B.C."/>
            <person name="Singh A."/>
            <person name="Wilkins M.J."/>
            <person name="Karaoz U."/>
            <person name="Brodie E.L."/>
            <person name="Williams K.H."/>
            <person name="Hubbard S.S."/>
            <person name="Banfield J.F."/>
        </authorList>
    </citation>
    <scope>NUCLEOTIDE SEQUENCE [LARGE SCALE GENOMIC DNA]</scope>
</reference>
<keyword evidence="1" id="KW-0472">Membrane</keyword>
<proteinExistence type="predicted"/>
<protein>
    <recommendedName>
        <fullName evidence="4">DUF2062 domain-containing protein</fullName>
    </recommendedName>
</protein>
<keyword evidence="1" id="KW-0812">Transmembrane</keyword>
<dbReference type="Proteomes" id="UP000176349">
    <property type="component" value="Unassembled WGS sequence"/>
</dbReference>
<sequence>MEFDKGKFSFAAALTVGIVYVVCALVVVAAPDVAFTLLGWIAHLVNVEKFAADVAVTATGFIGGLAQTVVYSYVIAWLFAWLYNRSVKRG</sequence>
<feature type="transmembrane region" description="Helical" evidence="1">
    <location>
        <begin position="12"/>
        <end position="41"/>
    </location>
</feature>
<organism evidence="2 3">
    <name type="scientific">Candidatus Liptonbacteria bacterium GWC1_60_9</name>
    <dbReference type="NCBI Taxonomy" id="1798645"/>
    <lineage>
        <taxon>Bacteria</taxon>
        <taxon>Candidatus Liptoniibacteriota</taxon>
    </lineage>
</organism>
<feature type="transmembrane region" description="Helical" evidence="1">
    <location>
        <begin position="61"/>
        <end position="83"/>
    </location>
</feature>
<evidence type="ECO:0000313" key="2">
    <source>
        <dbReference type="EMBL" id="OGY97618.1"/>
    </source>
</evidence>
<dbReference type="Pfam" id="PF18926">
    <property type="entry name" value="DUF5676"/>
    <property type="match status" value="1"/>
</dbReference>
<comment type="caution">
    <text evidence="2">The sequence shown here is derived from an EMBL/GenBank/DDBJ whole genome shotgun (WGS) entry which is preliminary data.</text>
</comment>
<dbReference type="EMBL" id="MHKV01000005">
    <property type="protein sequence ID" value="OGY97618.1"/>
    <property type="molecule type" value="Genomic_DNA"/>
</dbReference>
<accession>A0A1G2C8B0</accession>
<keyword evidence="1" id="KW-1133">Transmembrane helix</keyword>
<evidence type="ECO:0000313" key="3">
    <source>
        <dbReference type="Proteomes" id="UP000176349"/>
    </source>
</evidence>
<name>A0A1G2C8B0_9BACT</name>
<dbReference type="AlphaFoldDB" id="A0A1G2C8B0"/>
<dbReference type="InterPro" id="IPR044020">
    <property type="entry name" value="DUF5676"/>
</dbReference>